<organism evidence="2 3">
    <name type="scientific">Senna tora</name>
    <dbReference type="NCBI Taxonomy" id="362788"/>
    <lineage>
        <taxon>Eukaryota</taxon>
        <taxon>Viridiplantae</taxon>
        <taxon>Streptophyta</taxon>
        <taxon>Embryophyta</taxon>
        <taxon>Tracheophyta</taxon>
        <taxon>Spermatophyta</taxon>
        <taxon>Magnoliopsida</taxon>
        <taxon>eudicotyledons</taxon>
        <taxon>Gunneridae</taxon>
        <taxon>Pentapetalae</taxon>
        <taxon>rosids</taxon>
        <taxon>fabids</taxon>
        <taxon>Fabales</taxon>
        <taxon>Fabaceae</taxon>
        <taxon>Caesalpinioideae</taxon>
        <taxon>Cassia clade</taxon>
        <taxon>Senna</taxon>
    </lineage>
</organism>
<gene>
    <name evidence="2" type="ORF">G2W53_017696</name>
</gene>
<evidence type="ECO:0000313" key="2">
    <source>
        <dbReference type="EMBL" id="KAF7826532.1"/>
    </source>
</evidence>
<evidence type="ECO:0000313" key="3">
    <source>
        <dbReference type="Proteomes" id="UP000634136"/>
    </source>
</evidence>
<protein>
    <submittedName>
        <fullName evidence="2">Uncharacterized protein</fullName>
    </submittedName>
</protein>
<accession>A0A834TRC5</accession>
<dbReference type="Proteomes" id="UP000634136">
    <property type="component" value="Unassembled WGS sequence"/>
</dbReference>
<dbReference type="AlphaFoldDB" id="A0A834TRC5"/>
<reference evidence="2" key="1">
    <citation type="submission" date="2020-09" db="EMBL/GenBank/DDBJ databases">
        <title>Genome-Enabled Discovery of Anthraquinone Biosynthesis in Senna tora.</title>
        <authorList>
            <person name="Kang S.-H."/>
            <person name="Pandey R.P."/>
            <person name="Lee C.-M."/>
            <person name="Sim J.-S."/>
            <person name="Jeong J.-T."/>
            <person name="Choi B.-S."/>
            <person name="Jung M."/>
            <person name="Ginzburg D."/>
            <person name="Zhao K."/>
            <person name="Won S.Y."/>
            <person name="Oh T.-J."/>
            <person name="Yu Y."/>
            <person name="Kim N.-H."/>
            <person name="Lee O.R."/>
            <person name="Lee T.-H."/>
            <person name="Bashyal P."/>
            <person name="Kim T.-S."/>
            <person name="Lee W.-H."/>
            <person name="Kawkins C."/>
            <person name="Kim C.-K."/>
            <person name="Kim J.S."/>
            <person name="Ahn B.O."/>
            <person name="Rhee S.Y."/>
            <person name="Sohng J.K."/>
        </authorList>
    </citation>
    <scope>NUCLEOTIDE SEQUENCE</scope>
    <source>
        <tissue evidence="2">Leaf</tissue>
    </source>
</reference>
<dbReference type="EMBL" id="JAAIUW010000006">
    <property type="protein sequence ID" value="KAF7826532.1"/>
    <property type="molecule type" value="Genomic_DNA"/>
</dbReference>
<name>A0A834TRC5_9FABA</name>
<keyword evidence="3" id="KW-1185">Reference proteome</keyword>
<feature type="compositionally biased region" description="Low complexity" evidence="1">
    <location>
        <begin position="27"/>
        <end position="45"/>
    </location>
</feature>
<proteinExistence type="predicted"/>
<feature type="region of interest" description="Disordered" evidence="1">
    <location>
        <begin position="25"/>
        <end position="47"/>
    </location>
</feature>
<sequence length="225" mass="25047">MHNIRRTTMITIRRENDEVKGFEDFVSNSESSSGSSPSHGASNHHQMLPQDLNDQVPIDAMEIDIPVSIPSNPVLSEPIQSVLNDINSLPNVHFSKQVAQLELMEIHSEPSQVLYDFIVLNPSIEVNVTVPVLYDGINMGQDSLFCHEDPTNIEESVQVTLTFSSSFASTSIVDLGYSNPLWNSKAMVFSDLDQKTAGWTNVAYFNQQQGQVEEQEFSTDSDLVL</sequence>
<evidence type="ECO:0000256" key="1">
    <source>
        <dbReference type="SAM" id="MobiDB-lite"/>
    </source>
</evidence>
<comment type="caution">
    <text evidence="2">The sequence shown here is derived from an EMBL/GenBank/DDBJ whole genome shotgun (WGS) entry which is preliminary data.</text>
</comment>